<gene>
    <name evidence="1" type="ORF">R1sor_017919</name>
</gene>
<sequence length="445" mass="51788">MSGTKLNINKSLIMPIRPAIPPQWVHATGCEIAGAGRSFKYLGISTSNPIDETQVARCIVKKMEQKLKHWSNKLLSRPAKTLLLKQVLAATLNQLMSVGLHSDGIEELEKLCRQFLWGWSEDGSPKASMVAWERLARGKFLGGIGWTQLKTKAQAMYIKAVLKIVRGADVEWVSLANNLILRNLRKGKYQREHRQWRLEDSVLLLKITKVTGSATLSRMFKAWSKMRHRIHWDKECTEIPAHLTIAQAWRDRLAAKGLFPEEEEVVRIQELEYWLSGKALTPITLLQTKGWKWNSDNLGVRWDGELKEWSKRPEDNRDFSDYLNEKWHSQETTNTWSQRWRKLWAAPVSYRRKIWIWRFMQRGYYLNSRGAGKTEEEKRCLICGFARETVEHTFWACTRLQRRMTELQTCGVLQHTGAELIVWLDSALDVAQQDSQVLYTHSGWW</sequence>
<accession>A0ABD3ICA0</accession>
<keyword evidence="2" id="KW-1185">Reference proteome</keyword>
<name>A0ABD3ICA0_9MARC</name>
<dbReference type="Proteomes" id="UP001633002">
    <property type="component" value="Unassembled WGS sequence"/>
</dbReference>
<evidence type="ECO:0000313" key="2">
    <source>
        <dbReference type="Proteomes" id="UP001633002"/>
    </source>
</evidence>
<organism evidence="1 2">
    <name type="scientific">Riccia sorocarpa</name>
    <dbReference type="NCBI Taxonomy" id="122646"/>
    <lineage>
        <taxon>Eukaryota</taxon>
        <taxon>Viridiplantae</taxon>
        <taxon>Streptophyta</taxon>
        <taxon>Embryophyta</taxon>
        <taxon>Marchantiophyta</taxon>
        <taxon>Marchantiopsida</taxon>
        <taxon>Marchantiidae</taxon>
        <taxon>Marchantiales</taxon>
        <taxon>Ricciaceae</taxon>
        <taxon>Riccia</taxon>
    </lineage>
</organism>
<evidence type="ECO:0008006" key="3">
    <source>
        <dbReference type="Google" id="ProtNLM"/>
    </source>
</evidence>
<proteinExistence type="predicted"/>
<reference evidence="1 2" key="1">
    <citation type="submission" date="2024-09" db="EMBL/GenBank/DDBJ databases">
        <title>Chromosome-scale assembly of Riccia sorocarpa.</title>
        <authorList>
            <person name="Paukszto L."/>
        </authorList>
    </citation>
    <scope>NUCLEOTIDE SEQUENCE [LARGE SCALE GENOMIC DNA]</scope>
    <source>
        <strain evidence="1">LP-2024</strain>
        <tissue evidence="1">Aerial parts of the thallus</tissue>
    </source>
</reference>
<comment type="caution">
    <text evidence="1">The sequence shown here is derived from an EMBL/GenBank/DDBJ whole genome shotgun (WGS) entry which is preliminary data.</text>
</comment>
<dbReference type="PANTHER" id="PTHR33116">
    <property type="entry name" value="REVERSE TRANSCRIPTASE ZINC-BINDING DOMAIN-CONTAINING PROTEIN-RELATED-RELATED"/>
    <property type="match status" value="1"/>
</dbReference>
<dbReference type="EMBL" id="JBJQOH010000001">
    <property type="protein sequence ID" value="KAL3699897.1"/>
    <property type="molecule type" value="Genomic_DNA"/>
</dbReference>
<protein>
    <recommendedName>
        <fullName evidence="3">Reverse transcriptase zinc-binding domain-containing protein</fullName>
    </recommendedName>
</protein>
<dbReference type="PANTHER" id="PTHR33116:SF86">
    <property type="entry name" value="REVERSE TRANSCRIPTASE DOMAIN-CONTAINING PROTEIN"/>
    <property type="match status" value="1"/>
</dbReference>
<dbReference type="AlphaFoldDB" id="A0ABD3ICA0"/>
<evidence type="ECO:0000313" key="1">
    <source>
        <dbReference type="EMBL" id="KAL3699897.1"/>
    </source>
</evidence>